<evidence type="ECO:0000256" key="3">
    <source>
        <dbReference type="SAM" id="MobiDB-lite"/>
    </source>
</evidence>
<dbReference type="PANTHER" id="PTHR30060:SF0">
    <property type="entry name" value="COILED-COIL PROTEIN (DUF2040)-RELATED"/>
    <property type="match status" value="1"/>
</dbReference>
<keyword evidence="2" id="KW-0175">Coiled coil</keyword>
<dbReference type="InterPro" id="IPR018612">
    <property type="entry name" value="NSRP1_N"/>
</dbReference>
<dbReference type="AlphaFoldDB" id="A0AAV8D4Z3"/>
<dbReference type="Pfam" id="PF09745">
    <property type="entry name" value="NSRP1_N"/>
    <property type="match status" value="1"/>
</dbReference>
<evidence type="ECO:0000256" key="2">
    <source>
        <dbReference type="ARBA" id="ARBA00023054"/>
    </source>
</evidence>
<feature type="region of interest" description="Disordered" evidence="3">
    <location>
        <begin position="187"/>
        <end position="269"/>
    </location>
</feature>
<protein>
    <submittedName>
        <fullName evidence="5">Nuclear speckle splicing regulatory protein 1</fullName>
    </submittedName>
</protein>
<evidence type="ECO:0000313" key="6">
    <source>
        <dbReference type="Proteomes" id="UP001140206"/>
    </source>
</evidence>
<dbReference type="Proteomes" id="UP001140206">
    <property type="component" value="Chromosome 4"/>
</dbReference>
<accession>A0AAV8D4Z3</accession>
<feature type="compositionally biased region" description="Polar residues" evidence="3">
    <location>
        <begin position="45"/>
        <end position="56"/>
    </location>
</feature>
<proteinExistence type="inferred from homology"/>
<comment type="caution">
    <text evidence="5">The sequence shown here is derived from an EMBL/GenBank/DDBJ whole genome shotgun (WGS) entry which is preliminary data.</text>
</comment>
<dbReference type="EMBL" id="JAMFTS010000004">
    <property type="protein sequence ID" value="KAJ4761745.1"/>
    <property type="molecule type" value="Genomic_DNA"/>
</dbReference>
<dbReference type="PANTHER" id="PTHR30060">
    <property type="entry name" value="INNER MEMBRANE PROTEIN"/>
    <property type="match status" value="1"/>
</dbReference>
<reference evidence="5" key="1">
    <citation type="submission" date="2022-08" db="EMBL/GenBank/DDBJ databases">
        <authorList>
            <person name="Marques A."/>
        </authorList>
    </citation>
    <scope>NUCLEOTIDE SEQUENCE</scope>
    <source>
        <strain evidence="5">RhyPub2mFocal</strain>
        <tissue evidence="5">Leaves</tissue>
    </source>
</reference>
<evidence type="ECO:0000259" key="4">
    <source>
        <dbReference type="Pfam" id="PF09745"/>
    </source>
</evidence>
<gene>
    <name evidence="5" type="ORF">LUZ62_072120</name>
</gene>
<sequence>MKKYGLQLRIPPGQSSKPSTAPARRPPTSIFGDDDDDDVEKEISRQASKTASLQKIEQQRKKALEEDPSVFDYDGVYDDMKEKIAKPKVQDQSQRKSKYIEGLMAKAKEREREHEIIYERKLIKERSKEDHLYGDKEKFVTSAYRKKLAEQAKWLEEDRLRQLKEEQDDVTKKKDLSEFYFGLNKNIALGGGSEDSSKPAKERATTQEDAQEATTRPTMKEPPAKESVGQLDEKTSSKPEINPEEENVPMVESKAPLVDGEASAQDKTKAVEGEELKVINERFKRSGDNLAALREKYLARKKAKEQL</sequence>
<evidence type="ECO:0000313" key="5">
    <source>
        <dbReference type="EMBL" id="KAJ4761745.1"/>
    </source>
</evidence>
<organism evidence="5 6">
    <name type="scientific">Rhynchospora pubera</name>
    <dbReference type="NCBI Taxonomy" id="906938"/>
    <lineage>
        <taxon>Eukaryota</taxon>
        <taxon>Viridiplantae</taxon>
        <taxon>Streptophyta</taxon>
        <taxon>Embryophyta</taxon>
        <taxon>Tracheophyta</taxon>
        <taxon>Spermatophyta</taxon>
        <taxon>Magnoliopsida</taxon>
        <taxon>Liliopsida</taxon>
        <taxon>Poales</taxon>
        <taxon>Cyperaceae</taxon>
        <taxon>Cyperoideae</taxon>
        <taxon>Rhynchosporeae</taxon>
        <taxon>Rhynchospora</taxon>
    </lineage>
</organism>
<feature type="compositionally biased region" description="Basic and acidic residues" evidence="3">
    <location>
        <begin position="195"/>
        <end position="206"/>
    </location>
</feature>
<keyword evidence="6" id="KW-1185">Reference proteome</keyword>
<dbReference type="GO" id="GO:0000381">
    <property type="term" value="P:regulation of alternative mRNA splicing, via spliceosome"/>
    <property type="evidence" value="ECO:0007669"/>
    <property type="project" value="InterPro"/>
</dbReference>
<comment type="similarity">
    <text evidence="1">Belongs to the NSRP1 family.</text>
</comment>
<evidence type="ECO:0000256" key="1">
    <source>
        <dbReference type="ARBA" id="ARBA00010126"/>
    </source>
</evidence>
<feature type="region of interest" description="Disordered" evidence="3">
    <location>
        <begin position="1"/>
        <end position="68"/>
    </location>
</feature>
<name>A0AAV8D4Z3_9POAL</name>
<feature type="domain" description="Nuclear speckle splicing regulatory protein 1 N-terminal" evidence="4">
    <location>
        <begin position="57"/>
        <end position="173"/>
    </location>
</feature>